<dbReference type="EMBL" id="JYNV01000179">
    <property type="protein sequence ID" value="KZM23992.1"/>
    <property type="molecule type" value="Genomic_DNA"/>
</dbReference>
<evidence type="ECO:0000256" key="17">
    <source>
        <dbReference type="SAM" id="MobiDB-lite"/>
    </source>
</evidence>
<dbReference type="Pfam" id="PF13923">
    <property type="entry name" value="zf-C3HC4_2"/>
    <property type="match status" value="1"/>
</dbReference>
<dbReference type="Proteomes" id="UP000076837">
    <property type="component" value="Unassembled WGS sequence"/>
</dbReference>
<name>A0A163EXD3_DIDRA</name>
<dbReference type="GO" id="GO:0005634">
    <property type="term" value="C:nucleus"/>
    <property type="evidence" value="ECO:0007669"/>
    <property type="project" value="UniProtKB-SubCell"/>
</dbReference>
<keyword evidence="6 16" id="KW-0808">Transferase</keyword>
<keyword evidence="10 16" id="KW-0833">Ubl conjugation pathway</keyword>
<dbReference type="GO" id="GO:0006301">
    <property type="term" value="P:DNA damage tolerance"/>
    <property type="evidence" value="ECO:0007669"/>
    <property type="project" value="InterPro"/>
</dbReference>
<proteinExistence type="inferred from homology"/>
<dbReference type="InterPro" id="IPR039577">
    <property type="entry name" value="Rad18"/>
</dbReference>
<evidence type="ECO:0000313" key="19">
    <source>
        <dbReference type="Proteomes" id="UP000076837"/>
    </source>
</evidence>
<keyword evidence="19" id="KW-1185">Reference proteome</keyword>
<keyword evidence="12" id="KW-0697">Rotamase</keyword>
<evidence type="ECO:0000256" key="11">
    <source>
        <dbReference type="ARBA" id="ARBA00022833"/>
    </source>
</evidence>
<comment type="pathway">
    <text evidence="3 16">Protein modification; protein ubiquitination.</text>
</comment>
<dbReference type="SUPFAM" id="SSF69572">
    <property type="entry name" value="Activating enzymes of the ubiquitin-like proteins"/>
    <property type="match status" value="1"/>
</dbReference>
<dbReference type="AlphaFoldDB" id="A0A163EXD3"/>
<feature type="compositionally biased region" description="Polar residues" evidence="17">
    <location>
        <begin position="1037"/>
        <end position="1047"/>
    </location>
</feature>
<dbReference type="OrthoDB" id="1708823at2759"/>
<dbReference type="InterPro" id="IPR003034">
    <property type="entry name" value="SAP_dom"/>
</dbReference>
<evidence type="ECO:0000256" key="14">
    <source>
        <dbReference type="ARBA" id="ARBA00023204"/>
    </source>
</evidence>
<reference evidence="18 19" key="1">
    <citation type="journal article" date="2016" name="Sci. Rep.">
        <title>Draft genome sequencing and secretome analysis of fungal phytopathogen Ascochyta rabiei provides insight into the necrotrophic effector repertoire.</title>
        <authorList>
            <person name="Verma S."/>
            <person name="Gazara R.K."/>
            <person name="Nizam S."/>
            <person name="Parween S."/>
            <person name="Chattopadhyay D."/>
            <person name="Verma P.K."/>
        </authorList>
    </citation>
    <scope>NUCLEOTIDE SEQUENCE [LARGE SCALE GENOMIC DNA]</scope>
    <source>
        <strain evidence="18 19">ArDII</strain>
    </source>
</reference>
<keyword evidence="15 16" id="KW-0539">Nucleus</keyword>
<dbReference type="NCBIfam" id="TIGR00599">
    <property type="entry name" value="rad18"/>
    <property type="match status" value="1"/>
</dbReference>
<evidence type="ECO:0000256" key="7">
    <source>
        <dbReference type="ARBA" id="ARBA00022723"/>
    </source>
</evidence>
<dbReference type="InterPro" id="IPR000594">
    <property type="entry name" value="ThiF_NAD_FAD-bd"/>
</dbReference>
<dbReference type="SMART" id="SM00734">
    <property type="entry name" value="ZnF_Rad18"/>
    <property type="match status" value="1"/>
</dbReference>
<dbReference type="GO" id="GO:0006281">
    <property type="term" value="P:DNA repair"/>
    <property type="evidence" value="ECO:0007669"/>
    <property type="project" value="UniProtKB-KW"/>
</dbReference>
<dbReference type="Gene3D" id="3.30.40.10">
    <property type="entry name" value="Zinc/RING finger domain, C3HC4 (zinc finger)"/>
    <property type="match status" value="1"/>
</dbReference>
<dbReference type="PANTHER" id="PTHR14134">
    <property type="entry name" value="E3 UBIQUITIN-PROTEIN LIGASE RAD18"/>
    <property type="match status" value="1"/>
</dbReference>
<dbReference type="GO" id="GO:0008641">
    <property type="term" value="F:ubiquitin-like modifier activating enzyme activity"/>
    <property type="evidence" value="ECO:0007669"/>
    <property type="project" value="InterPro"/>
</dbReference>
<dbReference type="EC" id="2.3.2.27" evidence="16"/>
<keyword evidence="13 16" id="KW-0238">DNA-binding</keyword>
<evidence type="ECO:0000256" key="16">
    <source>
        <dbReference type="RuleBase" id="RU368093"/>
    </source>
</evidence>
<comment type="catalytic activity">
    <reaction evidence="1 16">
        <text>S-ubiquitinyl-[E2 ubiquitin-conjugating enzyme]-L-cysteine + [acceptor protein]-L-lysine = [E2 ubiquitin-conjugating enzyme]-L-cysteine + N(6)-ubiquitinyl-[acceptor protein]-L-lysine.</text>
        <dbReference type="EC" id="2.3.2.27"/>
    </reaction>
</comment>
<dbReference type="SMART" id="SM00504">
    <property type="entry name" value="Ubox"/>
    <property type="match status" value="1"/>
</dbReference>
<evidence type="ECO:0000256" key="10">
    <source>
        <dbReference type="ARBA" id="ARBA00022786"/>
    </source>
</evidence>
<dbReference type="SMART" id="SM00513">
    <property type="entry name" value="SAP"/>
    <property type="match status" value="1"/>
</dbReference>
<dbReference type="FunFam" id="3.30.40.10:FF:000172">
    <property type="entry name" value="E3 ubiquitin-protein ligase RAD18"/>
    <property type="match status" value="1"/>
</dbReference>
<evidence type="ECO:0000256" key="3">
    <source>
        <dbReference type="ARBA" id="ARBA00004906"/>
    </source>
</evidence>
<dbReference type="Gene3D" id="3.40.50.720">
    <property type="entry name" value="NAD(P)-binding Rossmann-like Domain"/>
    <property type="match status" value="2"/>
</dbReference>
<feature type="compositionally biased region" description="Basic and acidic residues" evidence="17">
    <location>
        <begin position="1147"/>
        <end position="1157"/>
    </location>
</feature>
<keyword evidence="8 16" id="KW-0227">DNA damage</keyword>
<dbReference type="InterPro" id="IPR003613">
    <property type="entry name" value="Ubox_domain"/>
</dbReference>
<dbReference type="InterPro" id="IPR035985">
    <property type="entry name" value="Ubiquitin-activating_enz"/>
</dbReference>
<dbReference type="PROSITE" id="PS00518">
    <property type="entry name" value="ZF_RING_1"/>
    <property type="match status" value="1"/>
</dbReference>
<dbReference type="PROSITE" id="PS50089">
    <property type="entry name" value="ZF_RING_2"/>
    <property type="match status" value="1"/>
</dbReference>
<feature type="compositionally biased region" description="Basic residues" evidence="17">
    <location>
        <begin position="817"/>
        <end position="827"/>
    </location>
</feature>
<feature type="region of interest" description="Disordered" evidence="17">
    <location>
        <begin position="1022"/>
        <end position="1047"/>
    </location>
</feature>
<dbReference type="InterPro" id="IPR006642">
    <property type="entry name" value="Rad18_UBZ4"/>
</dbReference>
<dbReference type="SMART" id="SM00184">
    <property type="entry name" value="RING"/>
    <property type="match status" value="1"/>
</dbReference>
<evidence type="ECO:0000256" key="5">
    <source>
        <dbReference type="ARBA" id="ARBA00015551"/>
    </source>
</evidence>
<dbReference type="Pfam" id="PF00899">
    <property type="entry name" value="ThiF"/>
    <property type="match status" value="1"/>
</dbReference>
<dbReference type="GO" id="GO:0097505">
    <property type="term" value="C:Rad6-Rad18 complex"/>
    <property type="evidence" value="ECO:0007669"/>
    <property type="project" value="TreeGrafter"/>
</dbReference>
<keyword evidence="11 16" id="KW-0862">Zinc</keyword>
<dbReference type="InterPro" id="IPR017907">
    <property type="entry name" value="Znf_RING_CS"/>
</dbReference>
<keyword evidence="14 16" id="KW-0234">DNA repair</keyword>
<evidence type="ECO:0000256" key="12">
    <source>
        <dbReference type="ARBA" id="ARBA00023110"/>
    </source>
</evidence>
<dbReference type="GO" id="GO:0003755">
    <property type="term" value="F:peptidyl-prolyl cis-trans isomerase activity"/>
    <property type="evidence" value="ECO:0007669"/>
    <property type="project" value="UniProtKB-KW"/>
</dbReference>
<evidence type="ECO:0000256" key="13">
    <source>
        <dbReference type="ARBA" id="ARBA00023125"/>
    </source>
</evidence>
<dbReference type="PANTHER" id="PTHR14134:SF2">
    <property type="entry name" value="E3 UBIQUITIN-PROTEIN LIGASE RAD18"/>
    <property type="match status" value="1"/>
</dbReference>
<dbReference type="GO" id="GO:0008270">
    <property type="term" value="F:zinc ion binding"/>
    <property type="evidence" value="ECO:0007669"/>
    <property type="project" value="UniProtKB-KW"/>
</dbReference>
<comment type="caution">
    <text evidence="18">The sequence shown here is derived from an EMBL/GenBank/DDBJ whole genome shotgun (WGS) entry which is preliminary data.</text>
</comment>
<keyword evidence="7 16" id="KW-0479">Metal-binding</keyword>
<feature type="compositionally biased region" description="Polar residues" evidence="17">
    <location>
        <begin position="1093"/>
        <end position="1119"/>
    </location>
</feature>
<dbReference type="SUPFAM" id="SSF57850">
    <property type="entry name" value="RING/U-box"/>
    <property type="match status" value="1"/>
</dbReference>
<dbReference type="UniPathway" id="UPA00143"/>
<dbReference type="GO" id="GO:0061630">
    <property type="term" value="F:ubiquitin protein ligase activity"/>
    <property type="evidence" value="ECO:0007669"/>
    <property type="project" value="UniProtKB-UniRule"/>
</dbReference>
<evidence type="ECO:0000256" key="4">
    <source>
        <dbReference type="ARBA" id="ARBA00009506"/>
    </source>
</evidence>
<evidence type="ECO:0000256" key="2">
    <source>
        <dbReference type="ARBA" id="ARBA00004123"/>
    </source>
</evidence>
<comment type="subcellular location">
    <subcellularLocation>
        <location evidence="2 16">Nucleus</location>
    </subcellularLocation>
</comment>
<sequence length="1157" mass="127888">MVDLPPPVQGPTAKEKKYDRQLRLWGATGQLALENSHILLINNGPGVVGIETLKNLVLPGIGQFTIQDSALVTEADLGVNFFLEDQHLGGFRAEHTCNLLKELNPDVDGHFITEPIESWLVQPDALRPYTLIIATAPVRPELLEKLSVHASAALIPLFYVHSIGFYSHFSVHLPPAFPIVDTHPGPETVTDLRLLKPWPELLRFAEEKTSELESMSPDDHGHVPYLALLLHYLEEWKKTHNGEVPQNYKEKTEFRTVVSQAARTDNPEGGEENYDEAVAAVLKSLNPPQASSSVKEVFTAPECILIREDSSTFWVIANAIGLFYTKYGVLPVPGSVPDMKARSKDYIQLQNVYKSKARKDLAEVLESVRFLERSVGRSTSIEEKDVEAFCKNAAHIKLVRGRPFHVVQAGKNVKWGDRARSLAQELTFPDSLIPLYMVFLAWDAFAATHDKDGLGGASQVPGETDADSDADKLTGIALTIMDDLIKEASTRIEDPDYSTIKAQVGKYAQEFARAGGAELHNMAALTGGIVSQEIIKSVTEQYIPVDNTRLLDKAHLNLPPELAGPYSSGDCDEQARIGSLHRPSGVVLPLDIRRMRGTHLTSMEKQKMGMVAEQAKVTSSSSSAAQEVVTSRPLRSTGHRDASNAKVYGRLPGPSVQTAHLTAPPSPQGSAARVESSLPRRSIMETTFDLPDSTDWIATTLPAFEPLEAALRCEMCKEFYSNPVITSCSHTFCSICIRRSIAADGKCPSCRTALSSDKLAPNIAVREVVMRFQEARPKALELARADEQQENGTESGNRRKRKINQTDIQDGEDVRQTRSRQTRRSRRNAASSDAPVEIPDSGDDGDADFLPEGMANCPICNEAMKQELVFNHLDVCTGQSASQGRSTRSKTKPSFPAALQRRQKEPSPPPTRQSQLNYAMMKDGALRKKLQELGIPNWGSKDLMKRRHIEWLNIHNSNCDADDSVRKTKRQLVRELEEWENTQGGRAETKESKVMRKDFDGNGYAKSHKNDFDDLIARARKQRAVPKPDDKRETSGEAVNNSTTKTFQAHIGLEVETQMPDAPVGSEQQPHQPTHENGVEPQGLDINHGSHLGTPQNNAHSTNQVGTNLTLETEDSTTAPHEEVTLGIQNPLGNSTRRKPMFTMPEDPIKEIDMSVT</sequence>
<dbReference type="PROSITE" id="PS50800">
    <property type="entry name" value="SAP"/>
    <property type="match status" value="1"/>
</dbReference>
<keyword evidence="9 16" id="KW-0863">Zinc-finger</keyword>
<evidence type="ECO:0000313" key="18">
    <source>
        <dbReference type="EMBL" id="KZM23992.1"/>
    </source>
</evidence>
<feature type="compositionally biased region" description="Polar residues" evidence="17">
    <location>
        <begin position="617"/>
        <end position="629"/>
    </location>
</feature>
<comment type="subunit">
    <text evidence="16">Interacts with E2 UBC2, forming a complex with ubiquitin ligase activity.</text>
</comment>
<feature type="compositionally biased region" description="Acidic residues" evidence="17">
    <location>
        <begin position="840"/>
        <end position="849"/>
    </location>
</feature>
<feature type="region of interest" description="Disordered" evidence="17">
    <location>
        <begin position="782"/>
        <end position="849"/>
    </location>
</feature>
<feature type="compositionally biased region" description="Basic and acidic residues" evidence="17">
    <location>
        <begin position="1026"/>
        <end position="1035"/>
    </location>
</feature>
<protein>
    <recommendedName>
        <fullName evidence="5 16">Postreplication repair E3 ubiquitin-protein ligase RAD18</fullName>
        <ecNumber evidence="16">2.3.2.27</ecNumber>
    </recommendedName>
    <alternativeName>
        <fullName evidence="16">RING-type E3 ubiquitin transferase RAD18</fullName>
    </alternativeName>
</protein>
<dbReference type="InterPro" id="IPR004580">
    <property type="entry name" value="Rad18_fungi"/>
</dbReference>
<gene>
    <name evidence="18" type="ORF">ST47_g4889</name>
</gene>
<feature type="region of interest" description="Disordered" evidence="17">
    <location>
        <begin position="1061"/>
        <end position="1157"/>
    </location>
</feature>
<accession>A0A163EXD3</accession>
<evidence type="ECO:0000256" key="15">
    <source>
        <dbReference type="ARBA" id="ARBA00023242"/>
    </source>
</evidence>
<dbReference type="STRING" id="5454.A0A163EXD3"/>
<evidence type="ECO:0000256" key="1">
    <source>
        <dbReference type="ARBA" id="ARBA00000900"/>
    </source>
</evidence>
<dbReference type="InterPro" id="IPR001841">
    <property type="entry name" value="Znf_RING"/>
</dbReference>
<dbReference type="GO" id="GO:0003697">
    <property type="term" value="F:single-stranded DNA binding"/>
    <property type="evidence" value="ECO:0007669"/>
    <property type="project" value="UniProtKB-UniRule"/>
</dbReference>
<organism evidence="18 19">
    <name type="scientific">Didymella rabiei</name>
    <name type="common">Chickpea ascochyta blight fungus</name>
    <name type="synonym">Mycosphaerella rabiei</name>
    <dbReference type="NCBI Taxonomy" id="5454"/>
    <lineage>
        <taxon>Eukaryota</taxon>
        <taxon>Fungi</taxon>
        <taxon>Dikarya</taxon>
        <taxon>Ascomycota</taxon>
        <taxon>Pezizomycotina</taxon>
        <taxon>Dothideomycetes</taxon>
        <taxon>Pleosporomycetidae</taxon>
        <taxon>Pleosporales</taxon>
        <taxon>Pleosporineae</taxon>
        <taxon>Didymellaceae</taxon>
        <taxon>Ascochyta</taxon>
    </lineage>
</organism>
<feature type="region of interest" description="Disordered" evidence="17">
    <location>
        <begin position="879"/>
        <end position="915"/>
    </location>
</feature>
<evidence type="ECO:0000256" key="8">
    <source>
        <dbReference type="ARBA" id="ARBA00022763"/>
    </source>
</evidence>
<keyword evidence="12" id="KW-0413">Isomerase</keyword>
<evidence type="ECO:0000256" key="9">
    <source>
        <dbReference type="ARBA" id="ARBA00022771"/>
    </source>
</evidence>
<comment type="function">
    <text evidence="16">E3 RING-finger protein, member of the UBC2/RAD6 epistasis group. Associates to the E2 ubiquitin conjugating enzyme UBC2/RAD6 to form the UBC2-RAD18 ubiquitin ligase complex involved in postreplicative repair (PRR) of damaged DNA.</text>
</comment>
<dbReference type="GO" id="GO:0006513">
    <property type="term" value="P:protein monoubiquitination"/>
    <property type="evidence" value="ECO:0007669"/>
    <property type="project" value="InterPro"/>
</dbReference>
<feature type="region of interest" description="Disordered" evidence="17">
    <location>
        <begin position="617"/>
        <end position="677"/>
    </location>
</feature>
<evidence type="ECO:0000256" key="6">
    <source>
        <dbReference type="ARBA" id="ARBA00022679"/>
    </source>
</evidence>
<dbReference type="InterPro" id="IPR013083">
    <property type="entry name" value="Znf_RING/FYVE/PHD"/>
</dbReference>
<comment type="similarity">
    <text evidence="4 16">Belongs to the RAD18 family.</text>
</comment>